<proteinExistence type="predicted"/>
<dbReference type="PROSITE" id="PS50865">
    <property type="entry name" value="ZF_MYND_2"/>
    <property type="match status" value="1"/>
</dbReference>
<dbReference type="Proteomes" id="UP001221757">
    <property type="component" value="Unassembled WGS sequence"/>
</dbReference>
<dbReference type="Gene3D" id="6.10.140.2220">
    <property type="match status" value="1"/>
</dbReference>
<dbReference type="Pfam" id="PF01753">
    <property type="entry name" value="zf-MYND"/>
    <property type="match status" value="1"/>
</dbReference>
<evidence type="ECO:0000256" key="4">
    <source>
        <dbReference type="PROSITE-ProRule" id="PRU00134"/>
    </source>
</evidence>
<dbReference type="InterPro" id="IPR002893">
    <property type="entry name" value="Znf_MYND"/>
</dbReference>
<evidence type="ECO:0000313" key="6">
    <source>
        <dbReference type="EMBL" id="KAJ7708652.1"/>
    </source>
</evidence>
<keyword evidence="7" id="KW-1185">Reference proteome</keyword>
<accession>A0AAD7GZN8</accession>
<dbReference type="SUPFAM" id="SSF144232">
    <property type="entry name" value="HIT/MYND zinc finger-like"/>
    <property type="match status" value="1"/>
</dbReference>
<evidence type="ECO:0000256" key="3">
    <source>
        <dbReference type="ARBA" id="ARBA00022833"/>
    </source>
</evidence>
<evidence type="ECO:0000256" key="1">
    <source>
        <dbReference type="ARBA" id="ARBA00022723"/>
    </source>
</evidence>
<dbReference type="EMBL" id="JARKIE010000003">
    <property type="protein sequence ID" value="KAJ7708652.1"/>
    <property type="molecule type" value="Genomic_DNA"/>
</dbReference>
<evidence type="ECO:0000313" key="7">
    <source>
        <dbReference type="Proteomes" id="UP001221757"/>
    </source>
</evidence>
<evidence type="ECO:0000256" key="2">
    <source>
        <dbReference type="ARBA" id="ARBA00022771"/>
    </source>
</evidence>
<dbReference type="GO" id="GO:0008270">
    <property type="term" value="F:zinc ion binding"/>
    <property type="evidence" value="ECO:0007669"/>
    <property type="project" value="UniProtKB-KW"/>
</dbReference>
<comment type="caution">
    <text evidence="6">The sequence shown here is derived from an EMBL/GenBank/DDBJ whole genome shotgun (WGS) entry which is preliminary data.</text>
</comment>
<sequence length="600" mass="65724">MHASLRLNNASRLPDKLKAVANSAANGSLDDLEKLIHLIPDSPEFQLRLFIPAFYANLSLGELQTPHDADLPDRLARAILALDGLSTLQEHLVSKASLDVWSTAWSWIHFFAECEQHQPGITATCRIPMYTLFLTTMLVLRKDKDTAAKIDATPRVRVFFTRGWAAAVEGGQMPAGLVDDLSRFLIQEFSLADPQRLEEVIEGAGGTVNHLASLMVQHIQYFVPHKDHTMTNTDGFGLLGIFKILEAVGVMESPVSDALVSCGIVKTVTTVICALCTGPATVITPQLIPLNIGVLVASVTKFPEFHWVKEALDSGLLRALVLAASRNMPLLAIPLHYILREVLPPSLAYHSVLSSLPAAFDEVMALSNAQQFITSPFFNEWAQFVRLCGERLAVMDLYDSGLLVARRACDNLECPEIRTDDALSRCASCQNAFYCSKPCQVADWTAGHRKLCASPRNNHHKESAHLSGANRGFLRALLDHDYEAARADILGAQLRFLRAHPGHPCFVKFDYAAGRVKWQVGSVTDTRVEFGARTARSGGRVELHVMVVSEGGARQRGTAFPMRSDSAAVHDRLVALAAGGEAITPAMVEELMDLEVVRTH</sequence>
<gene>
    <name evidence="6" type="ORF">B0H17DRAFT_1191167</name>
</gene>
<organism evidence="6 7">
    <name type="scientific">Mycena rosella</name>
    <name type="common">Pink bonnet</name>
    <name type="synonym">Agaricus rosellus</name>
    <dbReference type="NCBI Taxonomy" id="1033263"/>
    <lineage>
        <taxon>Eukaryota</taxon>
        <taxon>Fungi</taxon>
        <taxon>Dikarya</taxon>
        <taxon>Basidiomycota</taxon>
        <taxon>Agaricomycotina</taxon>
        <taxon>Agaricomycetes</taxon>
        <taxon>Agaricomycetidae</taxon>
        <taxon>Agaricales</taxon>
        <taxon>Marasmiineae</taxon>
        <taxon>Mycenaceae</taxon>
        <taxon>Mycena</taxon>
    </lineage>
</organism>
<keyword evidence="2 4" id="KW-0863">Zinc-finger</keyword>
<keyword evidence="1" id="KW-0479">Metal-binding</keyword>
<protein>
    <recommendedName>
        <fullName evidence="5">MYND-type domain-containing protein</fullName>
    </recommendedName>
</protein>
<keyword evidence="3" id="KW-0862">Zinc</keyword>
<feature type="domain" description="MYND-type" evidence="5">
    <location>
        <begin position="411"/>
        <end position="452"/>
    </location>
</feature>
<name>A0AAD7GZN8_MYCRO</name>
<dbReference type="AlphaFoldDB" id="A0AAD7GZN8"/>
<reference evidence="6" key="1">
    <citation type="submission" date="2023-03" db="EMBL/GenBank/DDBJ databases">
        <title>Massive genome expansion in bonnet fungi (Mycena s.s.) driven by repeated elements and novel gene families across ecological guilds.</title>
        <authorList>
            <consortium name="Lawrence Berkeley National Laboratory"/>
            <person name="Harder C.B."/>
            <person name="Miyauchi S."/>
            <person name="Viragh M."/>
            <person name="Kuo A."/>
            <person name="Thoen E."/>
            <person name="Andreopoulos B."/>
            <person name="Lu D."/>
            <person name="Skrede I."/>
            <person name="Drula E."/>
            <person name="Henrissat B."/>
            <person name="Morin E."/>
            <person name="Kohler A."/>
            <person name="Barry K."/>
            <person name="LaButti K."/>
            <person name="Morin E."/>
            <person name="Salamov A."/>
            <person name="Lipzen A."/>
            <person name="Mereny Z."/>
            <person name="Hegedus B."/>
            <person name="Baldrian P."/>
            <person name="Stursova M."/>
            <person name="Weitz H."/>
            <person name="Taylor A."/>
            <person name="Grigoriev I.V."/>
            <person name="Nagy L.G."/>
            <person name="Martin F."/>
            <person name="Kauserud H."/>
        </authorList>
    </citation>
    <scope>NUCLEOTIDE SEQUENCE</scope>
    <source>
        <strain evidence="6">CBHHK067</strain>
    </source>
</reference>
<evidence type="ECO:0000259" key="5">
    <source>
        <dbReference type="PROSITE" id="PS50865"/>
    </source>
</evidence>